<protein>
    <submittedName>
        <fullName evidence="1">Uncharacterized protein</fullName>
    </submittedName>
</protein>
<sequence length="18" mass="2118">MYNIVVISMIVCYTIKVK</sequence>
<name>A0A0E9VMY2_ANGAN</name>
<evidence type="ECO:0000313" key="1">
    <source>
        <dbReference type="EMBL" id="JAH79489.1"/>
    </source>
</evidence>
<reference evidence="1" key="2">
    <citation type="journal article" date="2015" name="Fish Shellfish Immunol.">
        <title>Early steps in the European eel (Anguilla anguilla)-Vibrio vulnificus interaction in the gills: Role of the RtxA13 toxin.</title>
        <authorList>
            <person name="Callol A."/>
            <person name="Pajuelo D."/>
            <person name="Ebbesson L."/>
            <person name="Teles M."/>
            <person name="MacKenzie S."/>
            <person name="Amaro C."/>
        </authorList>
    </citation>
    <scope>NUCLEOTIDE SEQUENCE</scope>
</reference>
<dbReference type="EMBL" id="GBXM01029088">
    <property type="protein sequence ID" value="JAH79489.1"/>
    <property type="molecule type" value="Transcribed_RNA"/>
</dbReference>
<organism evidence="1">
    <name type="scientific">Anguilla anguilla</name>
    <name type="common">European freshwater eel</name>
    <name type="synonym">Muraena anguilla</name>
    <dbReference type="NCBI Taxonomy" id="7936"/>
    <lineage>
        <taxon>Eukaryota</taxon>
        <taxon>Metazoa</taxon>
        <taxon>Chordata</taxon>
        <taxon>Craniata</taxon>
        <taxon>Vertebrata</taxon>
        <taxon>Euteleostomi</taxon>
        <taxon>Actinopterygii</taxon>
        <taxon>Neopterygii</taxon>
        <taxon>Teleostei</taxon>
        <taxon>Anguilliformes</taxon>
        <taxon>Anguillidae</taxon>
        <taxon>Anguilla</taxon>
    </lineage>
</organism>
<accession>A0A0E9VMY2</accession>
<dbReference type="AlphaFoldDB" id="A0A0E9VMY2"/>
<proteinExistence type="predicted"/>
<reference evidence="1" key="1">
    <citation type="submission" date="2014-11" db="EMBL/GenBank/DDBJ databases">
        <authorList>
            <person name="Amaro Gonzalez C."/>
        </authorList>
    </citation>
    <scope>NUCLEOTIDE SEQUENCE</scope>
</reference>